<name>A0ABD2ZAW3_9GENT</name>
<sequence length="411" mass="46946">MNLARGHRANVGIKAKELNGCEMGLNSHTLLVIKLPDSRVLQIMSRSLFLAIILLTLPSIGSVLRTTSFNDSKMRSHDLTSFKILPVLFRDLADEGLLKRGHKGLVVGSGIDDLINDLEFLNENDNVVVIESDLECKNSLPNEAFDFVLSLSFKNTESVDRVLKDGGIVITKLRSNPSSLLQQQPNYRIVYLRRFENTMVAMRKISSKDGYENLVKRSTLCGTTQEARKMALKGLEDALLEPPTRTLLKSSRDEIRKIKFLPDLLGNSLATYKRRILISDEKNGFEDWFHNSYPTNNRYFETYNLEIDVERYGSEKLLSRSMVHPAIGISDWLRNNVRQEDFVVMKAEAQIVDEMMKEKTICLVDELFLECNNQFQDGVEEGNESKRAYWQCLALYGSLRDQGVAVHQWWN</sequence>
<evidence type="ECO:0000256" key="1">
    <source>
        <dbReference type="SAM" id="Phobius"/>
    </source>
</evidence>
<keyword evidence="1" id="KW-0812">Transmembrane</keyword>
<protein>
    <recommendedName>
        <fullName evidence="2">DUF7870 domain-containing protein</fullName>
    </recommendedName>
</protein>
<keyword evidence="4" id="KW-1185">Reference proteome</keyword>
<dbReference type="InterPro" id="IPR057192">
    <property type="entry name" value="DUF7870"/>
</dbReference>
<dbReference type="Pfam" id="PF25276">
    <property type="entry name" value="DUF7870"/>
    <property type="match status" value="1"/>
</dbReference>
<organism evidence="3 4">
    <name type="scientific">Cinchona calisaya</name>
    <dbReference type="NCBI Taxonomy" id="153742"/>
    <lineage>
        <taxon>Eukaryota</taxon>
        <taxon>Viridiplantae</taxon>
        <taxon>Streptophyta</taxon>
        <taxon>Embryophyta</taxon>
        <taxon>Tracheophyta</taxon>
        <taxon>Spermatophyta</taxon>
        <taxon>Magnoliopsida</taxon>
        <taxon>eudicotyledons</taxon>
        <taxon>Gunneridae</taxon>
        <taxon>Pentapetalae</taxon>
        <taxon>asterids</taxon>
        <taxon>lamiids</taxon>
        <taxon>Gentianales</taxon>
        <taxon>Rubiaceae</taxon>
        <taxon>Cinchonoideae</taxon>
        <taxon>Cinchoneae</taxon>
        <taxon>Cinchona</taxon>
    </lineage>
</organism>
<reference evidence="3 4" key="1">
    <citation type="submission" date="2024-11" db="EMBL/GenBank/DDBJ databases">
        <title>A near-complete genome assembly of Cinchona calisaya.</title>
        <authorList>
            <person name="Lian D.C."/>
            <person name="Zhao X.W."/>
            <person name="Wei L."/>
        </authorList>
    </citation>
    <scope>NUCLEOTIDE SEQUENCE [LARGE SCALE GENOMIC DNA]</scope>
    <source>
        <tissue evidence="3">Nenye</tissue>
    </source>
</reference>
<keyword evidence="1" id="KW-0472">Membrane</keyword>
<keyword evidence="1" id="KW-1133">Transmembrane helix</keyword>
<evidence type="ECO:0000313" key="4">
    <source>
        <dbReference type="Proteomes" id="UP001630127"/>
    </source>
</evidence>
<dbReference type="AlphaFoldDB" id="A0ABD2ZAW3"/>
<proteinExistence type="predicted"/>
<accession>A0ABD2ZAW3</accession>
<dbReference type="EMBL" id="JBJUIK010000010">
    <property type="protein sequence ID" value="KAL3515497.1"/>
    <property type="molecule type" value="Genomic_DNA"/>
</dbReference>
<dbReference type="PANTHER" id="PTHR33597">
    <property type="entry name" value="OS02G0760400 PROTEIN"/>
    <property type="match status" value="1"/>
</dbReference>
<dbReference type="Proteomes" id="UP001630127">
    <property type="component" value="Unassembled WGS sequence"/>
</dbReference>
<comment type="caution">
    <text evidence="3">The sequence shown here is derived from an EMBL/GenBank/DDBJ whole genome shotgun (WGS) entry which is preliminary data.</text>
</comment>
<feature type="domain" description="DUF7870" evidence="2">
    <location>
        <begin position="232"/>
        <end position="410"/>
    </location>
</feature>
<gene>
    <name evidence="3" type="ORF">ACH5RR_022399</name>
</gene>
<dbReference type="PANTHER" id="PTHR33597:SF11">
    <property type="entry name" value="OS07G0620600 PROTEIN"/>
    <property type="match status" value="1"/>
</dbReference>
<evidence type="ECO:0000259" key="2">
    <source>
        <dbReference type="Pfam" id="PF25276"/>
    </source>
</evidence>
<evidence type="ECO:0000313" key="3">
    <source>
        <dbReference type="EMBL" id="KAL3515497.1"/>
    </source>
</evidence>
<feature type="transmembrane region" description="Helical" evidence="1">
    <location>
        <begin position="43"/>
        <end position="64"/>
    </location>
</feature>